<dbReference type="Proteomes" id="UP000245119">
    <property type="component" value="Linkage Group LG1"/>
</dbReference>
<proteinExistence type="predicted"/>
<evidence type="ECO:0000256" key="1">
    <source>
        <dbReference type="SAM" id="MobiDB-lite"/>
    </source>
</evidence>
<feature type="compositionally biased region" description="Polar residues" evidence="1">
    <location>
        <begin position="246"/>
        <end position="266"/>
    </location>
</feature>
<reference evidence="2 3" key="1">
    <citation type="submission" date="2018-04" db="EMBL/GenBank/DDBJ databases">
        <title>The genome of golden apple snail Pomacea canaliculata provides insight into stress tolerance and invasive adaptation.</title>
        <authorList>
            <person name="Liu C."/>
            <person name="Liu B."/>
            <person name="Ren Y."/>
            <person name="Zhang Y."/>
            <person name="Wang H."/>
            <person name="Li S."/>
            <person name="Jiang F."/>
            <person name="Yin L."/>
            <person name="Zhang G."/>
            <person name="Qian W."/>
            <person name="Fan W."/>
        </authorList>
    </citation>
    <scope>NUCLEOTIDE SEQUENCE [LARGE SCALE GENOMIC DNA]</scope>
    <source>
        <strain evidence="2">SZHN2017</strain>
        <tissue evidence="2">Muscle</tissue>
    </source>
</reference>
<dbReference type="AlphaFoldDB" id="A0A2T7PWU1"/>
<organism evidence="2 3">
    <name type="scientific">Pomacea canaliculata</name>
    <name type="common">Golden apple snail</name>
    <dbReference type="NCBI Taxonomy" id="400727"/>
    <lineage>
        <taxon>Eukaryota</taxon>
        <taxon>Metazoa</taxon>
        <taxon>Spiralia</taxon>
        <taxon>Lophotrochozoa</taxon>
        <taxon>Mollusca</taxon>
        <taxon>Gastropoda</taxon>
        <taxon>Caenogastropoda</taxon>
        <taxon>Architaenioglossa</taxon>
        <taxon>Ampullarioidea</taxon>
        <taxon>Ampullariidae</taxon>
        <taxon>Pomacea</taxon>
    </lineage>
</organism>
<feature type="region of interest" description="Disordered" evidence="1">
    <location>
        <begin position="239"/>
        <end position="305"/>
    </location>
</feature>
<feature type="region of interest" description="Disordered" evidence="1">
    <location>
        <begin position="377"/>
        <end position="442"/>
    </location>
</feature>
<comment type="caution">
    <text evidence="2">The sequence shown here is derived from an EMBL/GenBank/DDBJ whole genome shotgun (WGS) entry which is preliminary data.</text>
</comment>
<sequence length="442" mass="48733">MTSCVDADVDDNIAFPVGTVICSRASTTTVPTIETSADSFEQVTTPEQILGTATGGSTQATERTTMTSTSVAAATTRAPCNVNLEQLSAVYNLDNIRQQCNEFHACTVELYKLMYRNNNNSSYRILEQQCSTQERESIKGLLEEKLSSVFDDPSEGEGTETWLKLKTCLDGAPDDDQYINKLCSSILTSEGADWRGLWRGADTHSPRHHHRSLRSTSKAPASSVRTAVSILIKFVARKTESKRSGNKTSPTDSSWLSNQGIRNHSQAPEARVMRDSPGINLPPRHRGYPSVTSHYQHPAPASPSDSNYIELLPDVACIYRQQGLPGDRGHGLVSNHPRDRPYDLAKNVAPSPATERRMRMECPSGRYDRPLETIDMKSMGKSKPQGGYNHLGLQRGTPEVGKRSQPLTRQVAESEDAGERNCSNEHSYFEVEPTDTTKQIAS</sequence>
<evidence type="ECO:0000313" key="2">
    <source>
        <dbReference type="EMBL" id="PVD37879.1"/>
    </source>
</evidence>
<gene>
    <name evidence="2" type="ORF">C0Q70_00481</name>
</gene>
<dbReference type="OrthoDB" id="6144916at2759"/>
<dbReference type="EMBL" id="PZQS01000001">
    <property type="protein sequence ID" value="PVD37879.1"/>
    <property type="molecule type" value="Genomic_DNA"/>
</dbReference>
<keyword evidence="3" id="KW-1185">Reference proteome</keyword>
<protein>
    <submittedName>
        <fullName evidence="2">Uncharacterized protein</fullName>
    </submittedName>
</protein>
<feature type="region of interest" description="Disordered" evidence="1">
    <location>
        <begin position="328"/>
        <end position="357"/>
    </location>
</feature>
<feature type="compositionally biased region" description="Basic and acidic residues" evidence="1">
    <location>
        <begin position="417"/>
        <end position="429"/>
    </location>
</feature>
<evidence type="ECO:0000313" key="3">
    <source>
        <dbReference type="Proteomes" id="UP000245119"/>
    </source>
</evidence>
<name>A0A2T7PWU1_POMCA</name>
<accession>A0A2T7PWU1</accession>